<evidence type="ECO:0000313" key="2">
    <source>
        <dbReference type="Proteomes" id="UP001185737"/>
    </source>
</evidence>
<dbReference type="Proteomes" id="UP001185737">
    <property type="component" value="Unassembled WGS sequence"/>
</dbReference>
<sequence length="52" mass="6314">MTGERRRYVQCPCGELMEGRTDDLLVDEVQHHLREQHPHLRYDRDQILSMSY</sequence>
<keyword evidence="2" id="KW-1185">Reference proteome</keyword>
<comment type="caution">
    <text evidence="1">The sequence shown here is derived from an EMBL/GenBank/DDBJ whole genome shotgun (WGS) entry which is preliminary data.</text>
</comment>
<evidence type="ECO:0000313" key="1">
    <source>
        <dbReference type="EMBL" id="MDV6286063.1"/>
    </source>
</evidence>
<reference evidence="1 2" key="1">
    <citation type="submission" date="2023-10" db="EMBL/GenBank/DDBJ databases">
        <title>Development of a sustainable strategy for remediation of hydrocarbon-contaminated territories based on the waste exchange concept.</title>
        <authorList>
            <person name="Krivoruchko A."/>
        </authorList>
    </citation>
    <scope>NUCLEOTIDE SEQUENCE [LARGE SCALE GENOMIC DNA]</scope>
    <source>
        <strain evidence="1 2">IEGM 60</strain>
    </source>
</reference>
<dbReference type="EMBL" id="JAWLKA010000032">
    <property type="protein sequence ID" value="MDV6286063.1"/>
    <property type="molecule type" value="Genomic_DNA"/>
</dbReference>
<proteinExistence type="predicted"/>
<organism evidence="1 2">
    <name type="scientific">Rhodococcus jostii</name>
    <dbReference type="NCBI Taxonomy" id="132919"/>
    <lineage>
        <taxon>Bacteria</taxon>
        <taxon>Bacillati</taxon>
        <taxon>Actinomycetota</taxon>
        <taxon>Actinomycetes</taxon>
        <taxon>Mycobacteriales</taxon>
        <taxon>Nocardiaceae</taxon>
        <taxon>Rhodococcus</taxon>
    </lineage>
</organism>
<protein>
    <submittedName>
        <fullName evidence="1">DUF1059 domain-containing protein</fullName>
    </submittedName>
</protein>
<accession>A0ABU4CR77</accession>
<name>A0ABU4CR77_RHOJO</name>
<gene>
    <name evidence="1" type="ORF">R3Q59_36890</name>
</gene>